<sequence length="333" mass="36081">MVSLADEIGSLLRTDRASSTTVCESISFEWSPSTSSGGESLLPDAFQTSPFSYGIDNALLTRQISTTSNNEGKTTNGHTFGETLSSQQQQPQTWKPAPKLVSFSIRVPSNADASPYLFTATVTERKSLLIESATGTCRAEITRLQSDAKPLRMKVRIADDENWNVEECFRIFATIGVAAGISSGGEWWHVQMGDEFVPCKFPFCIGRQAIELLDSSWGGQQITLLRFTSRGHGGEYTSMSKYRPIAGKSLERVLGLQAPVSHPQMALVRHLAAEAATGLVRVIGAKVQWTSSVKTTAPSPSVIVSELPSTEAIHVAAPVIALHIFPVRDDPVK</sequence>
<dbReference type="AlphaFoldDB" id="A0A0S4J942"/>
<evidence type="ECO:0000256" key="1">
    <source>
        <dbReference type="SAM" id="MobiDB-lite"/>
    </source>
</evidence>
<accession>A0A0S4J942</accession>
<protein>
    <submittedName>
        <fullName evidence="2">Uncharacterized protein</fullName>
    </submittedName>
</protein>
<dbReference type="Proteomes" id="UP000051952">
    <property type="component" value="Unassembled WGS sequence"/>
</dbReference>
<keyword evidence="3" id="KW-1185">Reference proteome</keyword>
<name>A0A0S4J942_BODSA</name>
<evidence type="ECO:0000313" key="2">
    <source>
        <dbReference type="EMBL" id="CUG86646.1"/>
    </source>
</evidence>
<dbReference type="EMBL" id="CYKH01001348">
    <property type="protein sequence ID" value="CUG86646.1"/>
    <property type="molecule type" value="Genomic_DNA"/>
</dbReference>
<gene>
    <name evidence="2" type="ORF">BSAL_06850</name>
</gene>
<feature type="region of interest" description="Disordered" evidence="1">
    <location>
        <begin position="66"/>
        <end position="92"/>
    </location>
</feature>
<dbReference type="VEuPathDB" id="TriTrypDB:BSAL_06850"/>
<organism evidence="2 3">
    <name type="scientific">Bodo saltans</name>
    <name type="common">Flagellated protozoan</name>
    <dbReference type="NCBI Taxonomy" id="75058"/>
    <lineage>
        <taxon>Eukaryota</taxon>
        <taxon>Discoba</taxon>
        <taxon>Euglenozoa</taxon>
        <taxon>Kinetoplastea</taxon>
        <taxon>Metakinetoplastina</taxon>
        <taxon>Eubodonida</taxon>
        <taxon>Bodonidae</taxon>
        <taxon>Bodo</taxon>
    </lineage>
</organism>
<evidence type="ECO:0000313" key="3">
    <source>
        <dbReference type="Proteomes" id="UP000051952"/>
    </source>
</evidence>
<proteinExistence type="predicted"/>
<reference evidence="3" key="1">
    <citation type="submission" date="2015-09" db="EMBL/GenBank/DDBJ databases">
        <authorList>
            <consortium name="Pathogen Informatics"/>
        </authorList>
    </citation>
    <scope>NUCLEOTIDE SEQUENCE [LARGE SCALE GENOMIC DNA]</scope>
    <source>
        <strain evidence="3">Lake Konstanz</strain>
    </source>
</reference>